<evidence type="ECO:0000313" key="3">
    <source>
        <dbReference type="EMBL" id="KAF1813621.1"/>
    </source>
</evidence>
<proteinExistence type="inferred from homology"/>
<accession>A0A6G1G6N4</accession>
<dbReference type="Proteomes" id="UP000504638">
    <property type="component" value="Unplaced"/>
</dbReference>
<dbReference type="PANTHER" id="PTHR32470:SF2">
    <property type="entry name" value="NADH DEHYDROGENASE [UBIQUINONE] 1 ALPHA SUBCOMPLEX ASSEMBLY FACTOR 2"/>
    <property type="match status" value="1"/>
</dbReference>
<dbReference type="GeneID" id="54416838"/>
<reference evidence="3 5" key="1">
    <citation type="submission" date="2020-01" db="EMBL/GenBank/DDBJ databases">
        <authorList>
            <consortium name="DOE Joint Genome Institute"/>
            <person name="Haridas S."/>
            <person name="Albert R."/>
            <person name="Binder M."/>
            <person name="Bloem J."/>
            <person name="Labutti K."/>
            <person name="Salamov A."/>
            <person name="Andreopoulos B."/>
            <person name="Baker S.E."/>
            <person name="Barry K."/>
            <person name="Bills G."/>
            <person name="Bluhm B.H."/>
            <person name="Cannon C."/>
            <person name="Castanera R."/>
            <person name="Culley D.E."/>
            <person name="Daum C."/>
            <person name="Ezra D."/>
            <person name="Gonzalez J.B."/>
            <person name="Henrissat B."/>
            <person name="Kuo A."/>
            <person name="Liang C."/>
            <person name="Lipzen A."/>
            <person name="Lutzoni F."/>
            <person name="Magnuson J."/>
            <person name="Mondo S."/>
            <person name="Nolan M."/>
            <person name="Ohm R."/>
            <person name="Pangilinan J."/>
            <person name="Park H.-J."/>
            <person name="Ramirez L."/>
            <person name="Alfaro M."/>
            <person name="Sun H."/>
            <person name="Tritt A."/>
            <person name="Yoshinaga Y."/>
            <person name="Zwiers L.-H."/>
            <person name="Turgeon B.G."/>
            <person name="Goodwin S.B."/>
            <person name="Spatafora J.W."/>
            <person name="Crous P.W."/>
            <person name="Grigoriev I.V."/>
        </authorList>
    </citation>
    <scope>NUCLEOTIDE SEQUENCE</scope>
    <source>
        <strain evidence="3 5">CBS 781.70</strain>
    </source>
</reference>
<dbReference type="InterPro" id="IPR007763">
    <property type="entry name" value="NDUFA12"/>
</dbReference>
<dbReference type="GO" id="GO:0032981">
    <property type="term" value="P:mitochondrial respiratory chain complex I assembly"/>
    <property type="evidence" value="ECO:0007669"/>
    <property type="project" value="TreeGrafter"/>
</dbReference>
<reference evidence="5" key="3">
    <citation type="submission" date="2025-04" db="UniProtKB">
        <authorList>
            <consortium name="RefSeq"/>
        </authorList>
    </citation>
    <scope>IDENTIFICATION</scope>
    <source>
        <strain evidence="5">CBS 781.70</strain>
    </source>
</reference>
<dbReference type="AlphaFoldDB" id="A0A6G1G6N4"/>
<dbReference type="GO" id="GO:0005739">
    <property type="term" value="C:mitochondrion"/>
    <property type="evidence" value="ECO:0007669"/>
    <property type="project" value="TreeGrafter"/>
</dbReference>
<protein>
    <submittedName>
        <fullName evidence="3 5">Uncharacterized protein</fullName>
    </submittedName>
</protein>
<dbReference type="OrthoDB" id="10255576at2759"/>
<sequence>MSTRPPTPGLLSRVWFQWKSIRLPWRNKWLVGSDLSGNTFWEFKDALNANRLRRIVHYNPKAHFGDIQITPQWHQWLRHTRLDAPSINEQQLDEVRQAQIKKLAAAADARWEAQESFLVAPEGQGQSNVPDIRSTPAGIASRTVKQKDSGLKGGPESTPARAVEGQSPRQPGSTSQTGNQSTEQPGGWTPKSTSR</sequence>
<dbReference type="GO" id="GO:0045271">
    <property type="term" value="C:respiratory chain complex I"/>
    <property type="evidence" value="ECO:0007669"/>
    <property type="project" value="InterPro"/>
</dbReference>
<dbReference type="InterPro" id="IPR052618">
    <property type="entry name" value="ComplexI_NDUFA12"/>
</dbReference>
<feature type="region of interest" description="Disordered" evidence="2">
    <location>
        <begin position="118"/>
        <end position="195"/>
    </location>
</feature>
<evidence type="ECO:0000313" key="5">
    <source>
        <dbReference type="RefSeq" id="XP_033535252.1"/>
    </source>
</evidence>
<comment type="similarity">
    <text evidence="1">Belongs to the complex I NDUFA12 subunit family.</text>
</comment>
<dbReference type="Pfam" id="PF05071">
    <property type="entry name" value="NDUFA12"/>
    <property type="match status" value="1"/>
</dbReference>
<keyword evidence="4" id="KW-1185">Reference proteome</keyword>
<name>A0A6G1G6N4_9PEZI</name>
<feature type="compositionally biased region" description="Polar residues" evidence="2">
    <location>
        <begin position="167"/>
        <end position="195"/>
    </location>
</feature>
<evidence type="ECO:0000313" key="4">
    <source>
        <dbReference type="Proteomes" id="UP000504638"/>
    </source>
</evidence>
<evidence type="ECO:0000256" key="2">
    <source>
        <dbReference type="SAM" id="MobiDB-lite"/>
    </source>
</evidence>
<evidence type="ECO:0000256" key="1">
    <source>
        <dbReference type="ARBA" id="ARBA00007355"/>
    </source>
</evidence>
<organism evidence="3">
    <name type="scientific">Eremomyces bilateralis CBS 781.70</name>
    <dbReference type="NCBI Taxonomy" id="1392243"/>
    <lineage>
        <taxon>Eukaryota</taxon>
        <taxon>Fungi</taxon>
        <taxon>Dikarya</taxon>
        <taxon>Ascomycota</taxon>
        <taxon>Pezizomycotina</taxon>
        <taxon>Dothideomycetes</taxon>
        <taxon>Dothideomycetes incertae sedis</taxon>
        <taxon>Eremomycetales</taxon>
        <taxon>Eremomycetaceae</taxon>
        <taxon>Eremomyces</taxon>
    </lineage>
</organism>
<dbReference type="PANTHER" id="PTHR32470">
    <property type="entry name" value="ADH DEHYDROGENASE [UBIQUINONE] 1 ALPHA SUBCOMPLEX ASSEMBLY FACTOR 2"/>
    <property type="match status" value="1"/>
</dbReference>
<reference evidence="5" key="2">
    <citation type="submission" date="2020-04" db="EMBL/GenBank/DDBJ databases">
        <authorList>
            <consortium name="NCBI Genome Project"/>
        </authorList>
    </citation>
    <scope>NUCLEOTIDE SEQUENCE</scope>
    <source>
        <strain evidence="5">CBS 781.70</strain>
    </source>
</reference>
<dbReference type="RefSeq" id="XP_033535252.1">
    <property type="nucleotide sequence ID" value="XM_033676268.1"/>
</dbReference>
<dbReference type="EMBL" id="ML975154">
    <property type="protein sequence ID" value="KAF1813621.1"/>
    <property type="molecule type" value="Genomic_DNA"/>
</dbReference>
<gene>
    <name evidence="3 5" type="ORF">P152DRAFT_394688</name>
</gene>